<feature type="compositionally biased region" description="Polar residues" evidence="2">
    <location>
        <begin position="823"/>
        <end position="838"/>
    </location>
</feature>
<feature type="compositionally biased region" description="Low complexity" evidence="2">
    <location>
        <begin position="560"/>
        <end position="574"/>
    </location>
</feature>
<feature type="region of interest" description="Disordered" evidence="2">
    <location>
        <begin position="1227"/>
        <end position="1304"/>
    </location>
</feature>
<dbReference type="InterPro" id="IPR008936">
    <property type="entry name" value="Rho_GTPase_activation_prot"/>
</dbReference>
<feature type="region of interest" description="Disordered" evidence="2">
    <location>
        <begin position="1063"/>
        <end position="1138"/>
    </location>
</feature>
<dbReference type="PROSITE" id="PS50238">
    <property type="entry name" value="RHOGAP"/>
    <property type="match status" value="1"/>
</dbReference>
<evidence type="ECO:0000313" key="4">
    <source>
        <dbReference type="EMBL" id="WAR07559.1"/>
    </source>
</evidence>
<keyword evidence="1" id="KW-0343">GTPase activation</keyword>
<feature type="compositionally biased region" description="Pro residues" evidence="2">
    <location>
        <begin position="1279"/>
        <end position="1290"/>
    </location>
</feature>
<feature type="compositionally biased region" description="Polar residues" evidence="2">
    <location>
        <begin position="1408"/>
        <end position="1418"/>
    </location>
</feature>
<feature type="compositionally biased region" description="Low complexity" evidence="2">
    <location>
        <begin position="803"/>
        <end position="822"/>
    </location>
</feature>
<feature type="compositionally biased region" description="Acidic residues" evidence="2">
    <location>
        <begin position="1177"/>
        <end position="1192"/>
    </location>
</feature>
<dbReference type="SUPFAM" id="SSF48350">
    <property type="entry name" value="GTPase activation domain, GAP"/>
    <property type="match status" value="1"/>
</dbReference>
<feature type="compositionally biased region" description="Polar residues" evidence="2">
    <location>
        <begin position="1006"/>
        <end position="1015"/>
    </location>
</feature>
<feature type="domain" description="Rho-GAP" evidence="3">
    <location>
        <begin position="357"/>
        <end position="539"/>
    </location>
</feature>
<dbReference type="Proteomes" id="UP001164746">
    <property type="component" value="Chromosome 6"/>
</dbReference>
<evidence type="ECO:0000259" key="3">
    <source>
        <dbReference type="PROSITE" id="PS50238"/>
    </source>
</evidence>
<feature type="region of interest" description="Disordered" evidence="2">
    <location>
        <begin position="1150"/>
        <end position="1201"/>
    </location>
</feature>
<feature type="compositionally biased region" description="Polar residues" evidence="2">
    <location>
        <begin position="913"/>
        <end position="928"/>
    </location>
</feature>
<dbReference type="PANTHER" id="PTHR23179">
    <property type="entry name" value="T-CELL ACTIVATION RHO GTPASE ACTIVATING PROTEIN-RELATED"/>
    <property type="match status" value="1"/>
</dbReference>
<evidence type="ECO:0000256" key="2">
    <source>
        <dbReference type="SAM" id="MobiDB-lite"/>
    </source>
</evidence>
<feature type="region of interest" description="Disordered" evidence="2">
    <location>
        <begin position="787"/>
        <end position="934"/>
    </location>
</feature>
<proteinExistence type="predicted"/>
<accession>A0ABY7EEH1</accession>
<dbReference type="SMART" id="SM00233">
    <property type="entry name" value="PH"/>
    <property type="match status" value="1"/>
</dbReference>
<dbReference type="Pfam" id="PF00620">
    <property type="entry name" value="RhoGAP"/>
    <property type="match status" value="1"/>
</dbReference>
<dbReference type="InterPro" id="IPR000198">
    <property type="entry name" value="RhoGAP_dom"/>
</dbReference>
<dbReference type="SMART" id="SM00324">
    <property type="entry name" value="RhoGAP"/>
    <property type="match status" value="1"/>
</dbReference>
<feature type="compositionally biased region" description="Low complexity" evidence="2">
    <location>
        <begin position="1239"/>
        <end position="1278"/>
    </location>
</feature>
<dbReference type="Pfam" id="PF22286">
    <property type="entry name" value="RHG20_PH"/>
    <property type="match status" value="1"/>
</dbReference>
<dbReference type="EMBL" id="CP111017">
    <property type="protein sequence ID" value="WAR07559.1"/>
    <property type="molecule type" value="Genomic_DNA"/>
</dbReference>
<feature type="compositionally biased region" description="Polar residues" evidence="2">
    <location>
        <begin position="883"/>
        <end position="894"/>
    </location>
</feature>
<feature type="compositionally biased region" description="Low complexity" evidence="2">
    <location>
        <begin position="1524"/>
        <end position="1546"/>
    </location>
</feature>
<feature type="compositionally biased region" description="Basic and acidic residues" evidence="2">
    <location>
        <begin position="863"/>
        <end position="882"/>
    </location>
</feature>
<dbReference type="InterPro" id="IPR047887">
    <property type="entry name" value="ARHGAP20_PH"/>
</dbReference>
<organism evidence="4 5">
    <name type="scientific">Mya arenaria</name>
    <name type="common">Soft-shell clam</name>
    <dbReference type="NCBI Taxonomy" id="6604"/>
    <lineage>
        <taxon>Eukaryota</taxon>
        <taxon>Metazoa</taxon>
        <taxon>Spiralia</taxon>
        <taxon>Lophotrochozoa</taxon>
        <taxon>Mollusca</taxon>
        <taxon>Bivalvia</taxon>
        <taxon>Autobranchia</taxon>
        <taxon>Heteroconchia</taxon>
        <taxon>Euheterodonta</taxon>
        <taxon>Imparidentia</taxon>
        <taxon>Neoheterodontei</taxon>
        <taxon>Myida</taxon>
        <taxon>Myoidea</taxon>
        <taxon>Myidae</taxon>
        <taxon>Mya</taxon>
    </lineage>
</organism>
<feature type="region of interest" description="Disordered" evidence="2">
    <location>
        <begin position="1006"/>
        <end position="1050"/>
    </location>
</feature>
<feature type="region of interest" description="Disordered" evidence="2">
    <location>
        <begin position="1408"/>
        <end position="1498"/>
    </location>
</feature>
<dbReference type="Gene3D" id="2.30.29.30">
    <property type="entry name" value="Pleckstrin-homology domain (PH domain)/Phosphotyrosine-binding domain (PTB)"/>
    <property type="match status" value="1"/>
</dbReference>
<feature type="compositionally biased region" description="Polar residues" evidence="2">
    <location>
        <begin position="608"/>
        <end position="624"/>
    </location>
</feature>
<dbReference type="Gene3D" id="1.10.555.10">
    <property type="entry name" value="Rho GTPase activation protein"/>
    <property type="match status" value="1"/>
</dbReference>
<dbReference type="InterPro" id="IPR011993">
    <property type="entry name" value="PH-like_dom_sf"/>
</dbReference>
<dbReference type="PANTHER" id="PTHR23179:SF3">
    <property type="entry name" value="RHO GTPASE-ACTIVATING PROTEIN 20"/>
    <property type="match status" value="1"/>
</dbReference>
<feature type="region of interest" description="Disordered" evidence="2">
    <location>
        <begin position="1"/>
        <end position="20"/>
    </location>
</feature>
<keyword evidence="5" id="KW-1185">Reference proteome</keyword>
<evidence type="ECO:0000256" key="1">
    <source>
        <dbReference type="ARBA" id="ARBA00022468"/>
    </source>
</evidence>
<feature type="region of interest" description="Disordered" evidence="2">
    <location>
        <begin position="671"/>
        <end position="697"/>
    </location>
</feature>
<protein>
    <submittedName>
        <fullName evidence="4">RHG20-like protein</fullName>
    </submittedName>
</protein>
<sequence length="1638" mass="185601">MVKEREDELENMDNTRRMERVQDKFPYDDLQLRNMDLQRRAFHKRSQSEELIDDVSLLKVASLEVATTNYKKRQLASRRKSAPGAVLFKTLGKSRSANNLHMGRKEAEIIRRQYNNFNRQYLMEGNVEFSRGMQTQDRYLFLFSDLLLVAKQKSNTTFKLKHRLRVCELWIADCIDDISELTRPKERSFVLGWPTTNYVATFKSVELKDTWLIKLKEQIEDERGKSKPEQLPLQVHHKENETEHDENDYQLWVRLGPDESPYPLCGHELPYAIKLSHIRDFGNKRDQDSLTEPEIRRIMEEMQNNNRKYEFFLKHKKSQKRQSIEENTTKPNKTKRKFTIFRRNRDDKKPHGKLFSRTLEDVTTPEALIAKPVKELLTILFREGPFTVGILRKSCNAKMLKELRQRLDDGEDCLSSDTWQPLVIGAIIKDYLRSIPKSLLSEDLFDDWIAANGISDAQEKTKKLQETIEKLPPANRELLRHLMCVLHHIDRKSEENKMTAYNLSVCIAPSLLWPKGNPDPLLTPPAVLQFMIENCGTVFGTDAVQLFGDFVEQKMRQDSSTDSDSMHSVLSSHSNFRRDDSSIDSLDREGLYTVDLDSSPHVSKSHHFSPSNLSGDSGLISDSQFYDEDTNGNDITGEQCYSRSNSHFLDREMSQEDLEPASRSHDSQFFYHGYDPVPPPRRQKRRGLDNSPNMEYDRRRYVSQANHNVPALYERRMNNHASDKFKRMSTESLKSVEEGPEAEAIRRVPSYKQQEPTLVKSASGAHLYIEDITLYQFNNINNDSSRRRFCKQSSDGALMSPQSKYSLSSSRDSVLSDSSGSYLNRQNSPDPLSSSAETPEQEDRGMSDWLNQQSRHTAFSENRQSRISHDDSEVGLKSERNTHNSLNYLVSPKTSPKIRRRSPIPLEARRSYPIQSQITPKGSGSNTSKEAEDIIQSPKLSVTYCSQDSLDRRDLDDDSCKDKFASPHLDLYNNNKRMKQLNIYASGLQGTSPPPRVVLQELASQAQVKKPQQNKPLKGNHTLLMESDSKMKYPMEESSVSSEDEDDVNSKVEPIRVPAIRPNVPLKFPTSKPVVEHRKSASDSSSHSTHSDEGGVVRPENPPAYYEAVQRNRLLKQGLSPGSGSDTDTETIRQREASLHAKQLYEQSMRQYQEKEEVSLPSSKQFIQKLDSHTEESSPEDTESVSSEEEEEPRYNPHKIYEESLKRFQEEQNKQFPLSVTGTSNTILLSKNKGDSPQLLSPHGSSLHRSSSDVGDVSRSPSANSRTSSNDSTPTRRPSQPPPYNDPPPYRGQHRETSPTGARRHLFPKAGENVYQSEISGTQTASAKTVPDIAIASDADARFTGKAENLHVIQRRKDNSILVSSRSRNTMNSVPQNRGYRIPTVDHTVKSAQMNYNMQYRSPVTNIRACNSPSNTKQSSVGVSVTRSSTDVFKPRSSSVEPNDHQNGPAHPPVSSQGAISYRNPQMNKSSTNVTKSQSSLSLQTGRERRGSLDAAVMRPTAQKDLPWSVKRLSNIFDTVKVDTNSTSSNSSSRPSPSTSSSARSTPVHNADNLGLSYNDTFRSNASSSSSQSSVNTGYSSASRSPIKGFTKFGPQARDSFSSTDESECSCRYSLSCRRDNSSVEELTDPSLTDITYV</sequence>
<dbReference type="InterPro" id="IPR001849">
    <property type="entry name" value="PH_domain"/>
</dbReference>
<feature type="region of interest" description="Disordered" evidence="2">
    <location>
        <begin position="557"/>
        <end position="581"/>
    </location>
</feature>
<feature type="region of interest" description="Disordered" evidence="2">
    <location>
        <begin position="599"/>
        <end position="639"/>
    </location>
</feature>
<feature type="compositionally biased region" description="Low complexity" evidence="2">
    <location>
        <begin position="1419"/>
        <end position="1432"/>
    </location>
</feature>
<dbReference type="SUPFAM" id="SSF50729">
    <property type="entry name" value="PH domain-like"/>
    <property type="match status" value="1"/>
</dbReference>
<reference evidence="4" key="1">
    <citation type="submission" date="2022-11" db="EMBL/GenBank/DDBJ databases">
        <title>Centuries of genome instability and evolution in soft-shell clam transmissible cancer (bioRxiv).</title>
        <authorList>
            <person name="Hart S.F.M."/>
            <person name="Yonemitsu M.A."/>
            <person name="Giersch R.M."/>
            <person name="Beal B.F."/>
            <person name="Arriagada G."/>
            <person name="Davis B.W."/>
            <person name="Ostrander E.A."/>
            <person name="Goff S.P."/>
            <person name="Metzger M.J."/>
        </authorList>
    </citation>
    <scope>NUCLEOTIDE SEQUENCE</scope>
    <source>
        <strain evidence="4">MELC-2E11</strain>
        <tissue evidence="4">Siphon/mantle</tissue>
    </source>
</reference>
<feature type="compositionally biased region" description="Low complexity" evidence="2">
    <location>
        <begin position="1564"/>
        <end position="1581"/>
    </location>
</feature>
<evidence type="ECO:0000313" key="5">
    <source>
        <dbReference type="Proteomes" id="UP001164746"/>
    </source>
</evidence>
<feature type="compositionally biased region" description="Polar residues" evidence="2">
    <location>
        <begin position="849"/>
        <end position="862"/>
    </location>
</feature>
<feature type="region of interest" description="Disordered" evidence="2">
    <location>
        <begin position="1523"/>
        <end position="1590"/>
    </location>
</feature>
<name>A0ABY7EEH1_MYAAR</name>
<feature type="compositionally biased region" description="Polar residues" evidence="2">
    <location>
        <begin position="1454"/>
        <end position="1485"/>
    </location>
</feature>
<dbReference type="CDD" id="cd13319">
    <property type="entry name" value="PH_RARhoGAP"/>
    <property type="match status" value="1"/>
</dbReference>
<gene>
    <name evidence="4" type="ORF">MAR_017517</name>
</gene>